<feature type="chain" id="PRO_5026066723" evidence="1">
    <location>
        <begin position="33"/>
        <end position="95"/>
    </location>
</feature>
<proteinExistence type="predicted"/>
<protein>
    <submittedName>
        <fullName evidence="2">Putative conserved secreted protein</fullName>
    </submittedName>
</protein>
<organism evidence="2">
    <name type="scientific">Rhipicephalus microplus</name>
    <name type="common">Cattle tick</name>
    <name type="synonym">Boophilus microplus</name>
    <dbReference type="NCBI Taxonomy" id="6941"/>
    <lineage>
        <taxon>Eukaryota</taxon>
        <taxon>Metazoa</taxon>
        <taxon>Ecdysozoa</taxon>
        <taxon>Arthropoda</taxon>
        <taxon>Chelicerata</taxon>
        <taxon>Arachnida</taxon>
        <taxon>Acari</taxon>
        <taxon>Parasitiformes</taxon>
        <taxon>Ixodida</taxon>
        <taxon>Ixodoidea</taxon>
        <taxon>Ixodidae</taxon>
        <taxon>Rhipicephalinae</taxon>
        <taxon>Rhipicephalus</taxon>
        <taxon>Boophilus</taxon>
    </lineage>
</organism>
<sequence length="95" mass="10287">MLIGSRKEITMKASMLACSVLLLGLLIPTTSGTHDCSTNCPDGQKFSCFELEGTCSCTCAETSNPCDDLRANECPEGYFRRCRSDINGCSCRCDV</sequence>
<feature type="signal peptide" evidence="1">
    <location>
        <begin position="1"/>
        <end position="32"/>
    </location>
</feature>
<dbReference type="EMBL" id="GIKN01002784">
    <property type="protein sequence ID" value="NIE45057.1"/>
    <property type="molecule type" value="Transcribed_RNA"/>
</dbReference>
<dbReference type="AlphaFoldDB" id="A0A6G5A4V2"/>
<reference evidence="2" key="1">
    <citation type="submission" date="2020-03" db="EMBL/GenBank/DDBJ databases">
        <title>A transcriptome and proteome of the tick Rhipicephalus microplus shaped by the genetic composition of its hosts and developmental stage.</title>
        <authorList>
            <person name="Garcia G.R."/>
            <person name="Ribeiro J.M.C."/>
            <person name="Maruyama S.R."/>
            <person name="Gardinasse L.G."/>
            <person name="Nelson K."/>
            <person name="Ferreira B.R."/>
            <person name="Andrade T.G."/>
            <person name="Santos I.K.F.M."/>
        </authorList>
    </citation>
    <scope>NUCLEOTIDE SEQUENCE</scope>
    <source>
        <strain evidence="2">NSGR</strain>
        <tissue evidence="2">Salivary glands</tissue>
    </source>
</reference>
<keyword evidence="1" id="KW-0732">Signal</keyword>
<name>A0A6G5A4V2_RHIMP</name>
<accession>A0A6G5A4V2</accession>
<evidence type="ECO:0000313" key="2">
    <source>
        <dbReference type="EMBL" id="NIE45057.1"/>
    </source>
</evidence>
<evidence type="ECO:0000256" key="1">
    <source>
        <dbReference type="SAM" id="SignalP"/>
    </source>
</evidence>